<accession>E0S464</accession>
<dbReference type="HOGENOM" id="CLU_044957_2_0_9"/>
<keyword evidence="4" id="KW-1185">Reference proteome</keyword>
<dbReference type="RefSeq" id="WP_013282845.1">
    <property type="nucleotide sequence ID" value="NC_014389.1"/>
</dbReference>
<feature type="domain" description="Transglutaminase-like" evidence="2">
    <location>
        <begin position="209"/>
        <end position="267"/>
    </location>
</feature>
<dbReference type="PANTHER" id="PTHR46333">
    <property type="entry name" value="CYTOKINESIS PROTEIN 3"/>
    <property type="match status" value="1"/>
</dbReference>
<dbReference type="PANTHER" id="PTHR46333:SF2">
    <property type="entry name" value="CYTOKINESIS PROTEIN 3"/>
    <property type="match status" value="1"/>
</dbReference>
<evidence type="ECO:0000256" key="1">
    <source>
        <dbReference type="SAM" id="SignalP"/>
    </source>
</evidence>
<proteinExistence type="predicted"/>
<dbReference type="KEGG" id="bpb:bpr_II259"/>
<dbReference type="GO" id="GO:0005737">
    <property type="term" value="C:cytoplasm"/>
    <property type="evidence" value="ECO:0007669"/>
    <property type="project" value="TreeGrafter"/>
</dbReference>
<evidence type="ECO:0000313" key="3">
    <source>
        <dbReference type="EMBL" id="ADL36196.1"/>
    </source>
</evidence>
<dbReference type="PROSITE" id="PS51257">
    <property type="entry name" value="PROKAR_LIPOPROTEIN"/>
    <property type="match status" value="1"/>
</dbReference>
<gene>
    <name evidence="3" type="ordered locus">bpr_II259</name>
</gene>
<feature type="signal peptide" evidence="1">
    <location>
        <begin position="1"/>
        <end position="22"/>
    </location>
</feature>
<protein>
    <submittedName>
        <fullName evidence="3">Transglutaminase domain-containing protein</fullName>
    </submittedName>
</protein>
<dbReference type="EMBL" id="CP001812">
    <property type="protein sequence ID" value="ADL36196.1"/>
    <property type="molecule type" value="Genomic_DNA"/>
</dbReference>
<reference evidence="3 4" key="1">
    <citation type="journal article" date="2010" name="PLoS ONE">
        <title>The glycobiome of the rumen bacterium Butyrivibrio proteoclasticus B316(T) highlights adaptation to a polysaccharide-rich environment.</title>
        <authorList>
            <person name="Kelly W.J."/>
            <person name="Leahy S.C."/>
            <person name="Altermann E."/>
            <person name="Yeoman C.J."/>
            <person name="Dunne J.C."/>
            <person name="Kong Z."/>
            <person name="Pacheco D.M."/>
            <person name="Li D."/>
            <person name="Noel S.J."/>
            <person name="Moon C.D."/>
            <person name="Cookson A.L."/>
            <person name="Attwood G.T."/>
        </authorList>
    </citation>
    <scope>NUCLEOTIDE SEQUENCE [LARGE SCALE GENOMIC DNA]</scope>
    <source>
        <strain evidence="4">ATCC 51982 / DSM 14932 / B316</strain>
        <plasmid evidence="4">Plasmid pCY360</plasmid>
    </source>
</reference>
<dbReference type="Proteomes" id="UP000001299">
    <property type="component" value="Plasmid pCY360"/>
</dbReference>
<dbReference type="SMART" id="SM00460">
    <property type="entry name" value="TGc"/>
    <property type="match status" value="1"/>
</dbReference>
<evidence type="ECO:0000313" key="4">
    <source>
        <dbReference type="Proteomes" id="UP000001299"/>
    </source>
</evidence>
<evidence type="ECO:0000259" key="2">
    <source>
        <dbReference type="SMART" id="SM00460"/>
    </source>
</evidence>
<dbReference type="AlphaFoldDB" id="E0S464"/>
<dbReference type="InterPro" id="IPR038765">
    <property type="entry name" value="Papain-like_cys_pep_sf"/>
</dbReference>
<dbReference type="Gene3D" id="3.10.620.30">
    <property type="match status" value="1"/>
</dbReference>
<geneLocation type="plasmid" evidence="3 4">
    <name>pCY360</name>
</geneLocation>
<dbReference type="SUPFAM" id="SSF54001">
    <property type="entry name" value="Cysteine proteinases"/>
    <property type="match status" value="1"/>
</dbReference>
<name>E0S464_BUTPB</name>
<keyword evidence="1" id="KW-0732">Signal</keyword>
<dbReference type="InterPro" id="IPR052557">
    <property type="entry name" value="CAP/Cytokinesis_protein"/>
</dbReference>
<keyword evidence="3" id="KW-0614">Plasmid</keyword>
<feature type="chain" id="PRO_5038958272" evidence="1">
    <location>
        <begin position="23"/>
        <end position="396"/>
    </location>
</feature>
<dbReference type="Pfam" id="PF01841">
    <property type="entry name" value="Transglut_core"/>
    <property type="match status" value="1"/>
</dbReference>
<organism evidence="3 4">
    <name type="scientific">Butyrivibrio proteoclasticus (strain ATCC 51982 / DSM 14932 / B316)</name>
    <name type="common">Clostridium proteoclasticum</name>
    <dbReference type="NCBI Taxonomy" id="515622"/>
    <lineage>
        <taxon>Bacteria</taxon>
        <taxon>Bacillati</taxon>
        <taxon>Bacillota</taxon>
        <taxon>Clostridia</taxon>
        <taxon>Lachnospirales</taxon>
        <taxon>Lachnospiraceae</taxon>
        <taxon>Butyrivibrio</taxon>
    </lineage>
</organism>
<dbReference type="InterPro" id="IPR002931">
    <property type="entry name" value="Transglutaminase-like"/>
</dbReference>
<sequence>MYKKYQKAVSVSLVASMLTLSACSTQGVIDGIDVMLGKKEVVSQTNEQALTPVVVQDASQTLTINENFSHGGYYYDKLSDVQKSIYIALYDTFVSYGKECHLGDNDAEQIAIVYKSIVFDHPEIFYIDGFQLEYFKSEIPYYIFKPNYTKTPDEIELTKDKIDVYVNTALCAINNNGDEYAILQQIYEYIITTTRYDMSAPDLSSIVSVMCNGRAVCEGYAKTTMYLLQQYGIQCTVVPGYIRKNGTAHLWNAAKINGQWYYIDTTWGDEDFENDRNAPEVRYDYLCVSEEYLAGSHQIDAFVDMPKCVSMDDNYYKKSGKMVTSETDTNLAKLLKHLETDKTASFACSDAGTYQKVIDKLINRKGIFAYLNNKRVNLKYVVNSHVYSITFWIKEE</sequence>